<name>A0A3M7S4A5_BRAPC</name>
<dbReference type="EMBL" id="REGN01002088">
    <property type="protein sequence ID" value="RNA30437.1"/>
    <property type="molecule type" value="Genomic_DNA"/>
</dbReference>
<reference evidence="1 2" key="1">
    <citation type="journal article" date="2018" name="Sci. Rep.">
        <title>Genomic signatures of local adaptation to the degree of environmental predictability in rotifers.</title>
        <authorList>
            <person name="Franch-Gras L."/>
            <person name="Hahn C."/>
            <person name="Garcia-Roger E.M."/>
            <person name="Carmona M.J."/>
            <person name="Serra M."/>
            <person name="Gomez A."/>
        </authorList>
    </citation>
    <scope>NUCLEOTIDE SEQUENCE [LARGE SCALE GENOMIC DNA]</scope>
    <source>
        <strain evidence="1">HYR1</strain>
    </source>
</reference>
<evidence type="ECO:0000313" key="1">
    <source>
        <dbReference type="EMBL" id="RNA30437.1"/>
    </source>
</evidence>
<accession>A0A3M7S4A5</accession>
<organism evidence="1 2">
    <name type="scientific">Brachionus plicatilis</name>
    <name type="common">Marine rotifer</name>
    <name type="synonym">Brachionus muelleri</name>
    <dbReference type="NCBI Taxonomy" id="10195"/>
    <lineage>
        <taxon>Eukaryota</taxon>
        <taxon>Metazoa</taxon>
        <taxon>Spiralia</taxon>
        <taxon>Gnathifera</taxon>
        <taxon>Rotifera</taxon>
        <taxon>Eurotatoria</taxon>
        <taxon>Monogononta</taxon>
        <taxon>Pseudotrocha</taxon>
        <taxon>Ploima</taxon>
        <taxon>Brachionidae</taxon>
        <taxon>Brachionus</taxon>
    </lineage>
</organism>
<gene>
    <name evidence="1" type="ORF">BpHYR1_041526</name>
</gene>
<sequence>MDSLNLILLMQLSATFKVSSNIKKKSCLIFLHFVLFYCTELHKILKALNTVDHYVLFIKLRCYGFGKSSTTKLVYYFVSTSRTVSRTVNWSHCEQHHQFTVRLIYNKRLIKLAADEI</sequence>
<dbReference type="AlphaFoldDB" id="A0A3M7S4A5"/>
<comment type="caution">
    <text evidence="1">The sequence shown here is derived from an EMBL/GenBank/DDBJ whole genome shotgun (WGS) entry which is preliminary data.</text>
</comment>
<keyword evidence="2" id="KW-1185">Reference proteome</keyword>
<protein>
    <submittedName>
        <fullName evidence="1">Uncharacterized protein</fullName>
    </submittedName>
</protein>
<proteinExistence type="predicted"/>
<dbReference type="Proteomes" id="UP000276133">
    <property type="component" value="Unassembled WGS sequence"/>
</dbReference>
<evidence type="ECO:0000313" key="2">
    <source>
        <dbReference type="Proteomes" id="UP000276133"/>
    </source>
</evidence>